<gene>
    <name evidence="1" type="ORF">HPB49_022786</name>
</gene>
<dbReference type="Proteomes" id="UP000821865">
    <property type="component" value="Chromosome 1"/>
</dbReference>
<comment type="caution">
    <text evidence="1">The sequence shown here is derived from an EMBL/GenBank/DDBJ whole genome shotgun (WGS) entry which is preliminary data.</text>
</comment>
<protein>
    <submittedName>
        <fullName evidence="1">Uncharacterized protein</fullName>
    </submittedName>
</protein>
<name>A0ACB8E3S0_DERSI</name>
<evidence type="ECO:0000313" key="1">
    <source>
        <dbReference type="EMBL" id="KAH7981261.1"/>
    </source>
</evidence>
<proteinExistence type="predicted"/>
<dbReference type="EMBL" id="CM023470">
    <property type="protein sequence ID" value="KAH7981261.1"/>
    <property type="molecule type" value="Genomic_DNA"/>
</dbReference>
<sequence>MLSRTKEAADEVGEAALVLGLVGDAGALNLCGPPGLLKALVMVDKTSPVIKMKYMAFAGMAGVTEMAANTRKASRVASVGAKNIMTDAQDQRASQQAPRGPATVIEDNVVRSAAPEPPIPDCDFPTCLRNAWKGFADRTALIDNSTDERCTYGELEEQCSRVAAGLRSLGFGPGDMAGFHCVTSLNAIIAFYGVVLAGGRVVLAKPNLSQRECCYQFQDSSPSVVFCDEDNVDKVVAAQKEIPSIKALVVFGSHAGAHPFASLRKTPLSERQAPPAAADPGSLLFVLYSSGTTGKPKGVMISHRNVVAQYMSAGAGPKSPRPARHIGTAPFSHASGILMLNSVFSRGDTLVVSGCPDPDVLIPAIAKHKVSFLLLFPTYLKMMLKSPLLEEYDLSSLMMISLAGSSAPPDLVAEARAKLKVFAVGQGYGLTESFGAGTYSLGVSVSSDCIGAPNFMSSLKVVDVSTGEKLGPGQRGEIRIKSPCCAMGYLNNSQATADLYDEEGFLKTGDMGYYSDQGLFYITDRMKDLIKCMDQQVPPAELEGLLLQHGAVYDVAVVGVPHDEYGEAACAFVVLNEGHEPSETLKDALLNIVADQASYQKHLHGGVEFVTSIPKSFTGKPIRAALRDTYAKRLQASH</sequence>
<reference evidence="1" key="1">
    <citation type="submission" date="2020-05" db="EMBL/GenBank/DDBJ databases">
        <title>Large-scale comparative analyses of tick genomes elucidate their genetic diversity and vector capacities.</title>
        <authorList>
            <person name="Jia N."/>
            <person name="Wang J."/>
            <person name="Shi W."/>
            <person name="Du L."/>
            <person name="Sun Y."/>
            <person name="Zhan W."/>
            <person name="Jiang J."/>
            <person name="Wang Q."/>
            <person name="Zhang B."/>
            <person name="Ji P."/>
            <person name="Sakyi L.B."/>
            <person name="Cui X."/>
            <person name="Yuan T."/>
            <person name="Jiang B."/>
            <person name="Yang W."/>
            <person name="Lam T.T.-Y."/>
            <person name="Chang Q."/>
            <person name="Ding S."/>
            <person name="Wang X."/>
            <person name="Zhu J."/>
            <person name="Ruan X."/>
            <person name="Zhao L."/>
            <person name="Wei J."/>
            <person name="Que T."/>
            <person name="Du C."/>
            <person name="Cheng J."/>
            <person name="Dai P."/>
            <person name="Han X."/>
            <person name="Huang E."/>
            <person name="Gao Y."/>
            <person name="Liu J."/>
            <person name="Shao H."/>
            <person name="Ye R."/>
            <person name="Li L."/>
            <person name="Wei W."/>
            <person name="Wang X."/>
            <person name="Wang C."/>
            <person name="Yang T."/>
            <person name="Huo Q."/>
            <person name="Li W."/>
            <person name="Guo W."/>
            <person name="Chen H."/>
            <person name="Zhou L."/>
            <person name="Ni X."/>
            <person name="Tian J."/>
            <person name="Zhou Y."/>
            <person name="Sheng Y."/>
            <person name="Liu T."/>
            <person name="Pan Y."/>
            <person name="Xia L."/>
            <person name="Li J."/>
            <person name="Zhao F."/>
            <person name="Cao W."/>
        </authorList>
    </citation>
    <scope>NUCLEOTIDE SEQUENCE</scope>
    <source>
        <strain evidence="1">Dsil-2018</strain>
    </source>
</reference>
<accession>A0ACB8E3S0</accession>
<organism evidence="1 2">
    <name type="scientific">Dermacentor silvarum</name>
    <name type="common">Tick</name>
    <dbReference type="NCBI Taxonomy" id="543639"/>
    <lineage>
        <taxon>Eukaryota</taxon>
        <taxon>Metazoa</taxon>
        <taxon>Ecdysozoa</taxon>
        <taxon>Arthropoda</taxon>
        <taxon>Chelicerata</taxon>
        <taxon>Arachnida</taxon>
        <taxon>Acari</taxon>
        <taxon>Parasitiformes</taxon>
        <taxon>Ixodida</taxon>
        <taxon>Ixodoidea</taxon>
        <taxon>Ixodidae</taxon>
        <taxon>Rhipicephalinae</taxon>
        <taxon>Dermacentor</taxon>
    </lineage>
</organism>
<keyword evidence="2" id="KW-1185">Reference proteome</keyword>
<evidence type="ECO:0000313" key="2">
    <source>
        <dbReference type="Proteomes" id="UP000821865"/>
    </source>
</evidence>